<feature type="domain" description="CBM1" evidence="17">
    <location>
        <begin position="327"/>
        <end position="363"/>
    </location>
</feature>
<accession>A0A3N4KN91</accession>
<evidence type="ECO:0000313" key="18">
    <source>
        <dbReference type="EMBL" id="RPB10869.1"/>
    </source>
</evidence>
<dbReference type="InParanoid" id="A0A3N4KN91"/>
<evidence type="ECO:0000256" key="11">
    <source>
        <dbReference type="ARBA" id="ARBA00023277"/>
    </source>
</evidence>
<dbReference type="InterPro" id="IPR035971">
    <property type="entry name" value="CBD_sf"/>
</dbReference>
<comment type="function">
    <text evidence="15">Lytic polysaccharide monooxygenase (LMPO) that depolymerizes crystalline and amorphous polysaccharides via the oxidation of scissile alpha- or beta-(1-4)-glycosidic bonds, yielding C1 and/or C4 oxidation products. Catalysis by LPMOs requires the reduction of the active-site copper from Cu(II) to Cu(I) by a reducing agent and H(2)O(2) or O(2) as a cosubstrate.</text>
</comment>
<reference evidence="18 19" key="1">
    <citation type="journal article" date="2018" name="Nat. Ecol. Evol.">
        <title>Pezizomycetes genomes reveal the molecular basis of ectomycorrhizal truffle lifestyle.</title>
        <authorList>
            <person name="Murat C."/>
            <person name="Payen T."/>
            <person name="Noel B."/>
            <person name="Kuo A."/>
            <person name="Morin E."/>
            <person name="Chen J."/>
            <person name="Kohler A."/>
            <person name="Krizsan K."/>
            <person name="Balestrini R."/>
            <person name="Da Silva C."/>
            <person name="Montanini B."/>
            <person name="Hainaut M."/>
            <person name="Levati E."/>
            <person name="Barry K.W."/>
            <person name="Belfiori B."/>
            <person name="Cichocki N."/>
            <person name="Clum A."/>
            <person name="Dockter R.B."/>
            <person name="Fauchery L."/>
            <person name="Guy J."/>
            <person name="Iotti M."/>
            <person name="Le Tacon F."/>
            <person name="Lindquist E.A."/>
            <person name="Lipzen A."/>
            <person name="Malagnac F."/>
            <person name="Mello A."/>
            <person name="Molinier V."/>
            <person name="Miyauchi S."/>
            <person name="Poulain J."/>
            <person name="Riccioni C."/>
            <person name="Rubini A."/>
            <person name="Sitrit Y."/>
            <person name="Splivallo R."/>
            <person name="Traeger S."/>
            <person name="Wang M."/>
            <person name="Zifcakova L."/>
            <person name="Wipf D."/>
            <person name="Zambonelli A."/>
            <person name="Paolocci F."/>
            <person name="Nowrousian M."/>
            <person name="Ottonello S."/>
            <person name="Baldrian P."/>
            <person name="Spatafora J.W."/>
            <person name="Henrissat B."/>
            <person name="Nagy L.G."/>
            <person name="Aury J.M."/>
            <person name="Wincker P."/>
            <person name="Grigoriev I.V."/>
            <person name="Bonfante P."/>
            <person name="Martin F.M."/>
        </authorList>
    </citation>
    <scope>NUCLEOTIDE SEQUENCE [LARGE SCALE GENOMIC DNA]</scope>
    <source>
        <strain evidence="18 19">CCBAS932</strain>
    </source>
</reference>
<keyword evidence="9" id="KW-0503">Monooxygenase</keyword>
<dbReference type="Pfam" id="PF03443">
    <property type="entry name" value="AA9"/>
    <property type="match status" value="1"/>
</dbReference>
<dbReference type="EC" id="1.14.99.56" evidence="15"/>
<evidence type="ECO:0000256" key="4">
    <source>
        <dbReference type="ARBA" id="ARBA00022723"/>
    </source>
</evidence>
<keyword evidence="4" id="KW-0479">Metal-binding</keyword>
<evidence type="ECO:0000313" key="19">
    <source>
        <dbReference type="Proteomes" id="UP000277580"/>
    </source>
</evidence>
<evidence type="ECO:0000256" key="2">
    <source>
        <dbReference type="ARBA" id="ARBA00004613"/>
    </source>
</evidence>
<dbReference type="GO" id="GO:0046872">
    <property type="term" value="F:metal ion binding"/>
    <property type="evidence" value="ECO:0007669"/>
    <property type="project" value="UniProtKB-KW"/>
</dbReference>
<keyword evidence="19" id="KW-1185">Reference proteome</keyword>
<dbReference type="PROSITE" id="PS00562">
    <property type="entry name" value="CBM1_1"/>
    <property type="match status" value="1"/>
</dbReference>
<comment type="cofactor">
    <cofactor evidence="1">
        <name>Cu(2+)</name>
        <dbReference type="ChEBI" id="CHEBI:29036"/>
    </cofactor>
</comment>
<keyword evidence="5 16" id="KW-0732">Signal</keyword>
<gene>
    <name evidence="18" type="ORF">P167DRAFT_525075</name>
</gene>
<dbReference type="GO" id="GO:0004497">
    <property type="term" value="F:monooxygenase activity"/>
    <property type="evidence" value="ECO:0007669"/>
    <property type="project" value="UniProtKB-KW"/>
</dbReference>
<evidence type="ECO:0000256" key="12">
    <source>
        <dbReference type="ARBA" id="ARBA00023326"/>
    </source>
</evidence>
<evidence type="ECO:0000256" key="6">
    <source>
        <dbReference type="ARBA" id="ARBA00023001"/>
    </source>
</evidence>
<dbReference type="STRING" id="1392247.A0A3N4KN91"/>
<evidence type="ECO:0000256" key="16">
    <source>
        <dbReference type="SAM" id="SignalP"/>
    </source>
</evidence>
<dbReference type="GO" id="GO:0030248">
    <property type="term" value="F:cellulose binding"/>
    <property type="evidence" value="ECO:0007669"/>
    <property type="project" value="UniProtKB-UniRule"/>
</dbReference>
<dbReference type="EMBL" id="ML119139">
    <property type="protein sequence ID" value="RPB10869.1"/>
    <property type="molecule type" value="Genomic_DNA"/>
</dbReference>
<keyword evidence="3 15" id="KW-0964">Secreted</keyword>
<keyword evidence="10 15" id="KW-1015">Disulfide bond</keyword>
<dbReference type="GO" id="GO:0005576">
    <property type="term" value="C:extracellular region"/>
    <property type="evidence" value="ECO:0007669"/>
    <property type="project" value="UniProtKB-SubCell"/>
</dbReference>
<dbReference type="OrthoDB" id="2525337at2759"/>
<proteinExistence type="inferred from homology"/>
<evidence type="ECO:0000256" key="9">
    <source>
        <dbReference type="ARBA" id="ARBA00023033"/>
    </source>
</evidence>
<dbReference type="AlphaFoldDB" id="A0A3N4KN91"/>
<dbReference type="Pfam" id="PF00734">
    <property type="entry name" value="CBM_1"/>
    <property type="match status" value="1"/>
</dbReference>
<keyword evidence="7" id="KW-0560">Oxidoreductase</keyword>
<name>A0A3N4KN91_9PEZI</name>
<comment type="similarity">
    <text evidence="13">Belongs to the polysaccharide monooxygenase AA9 family.</text>
</comment>
<comment type="subcellular location">
    <subcellularLocation>
        <location evidence="2 15">Secreted</location>
    </subcellularLocation>
</comment>
<protein>
    <recommendedName>
        <fullName evidence="15">AA9 family lytic polysaccharide monooxygenase</fullName>
        <ecNumber evidence="15">1.14.99.56</ecNumber>
    </recommendedName>
    <alternativeName>
        <fullName evidence="15">Endo-beta-1,4-glucanase</fullName>
    </alternativeName>
    <alternativeName>
        <fullName evidence="15">Glycosyl hydrolase 61 family protein</fullName>
    </alternativeName>
</protein>
<feature type="chain" id="PRO_5018333940" description="AA9 family lytic polysaccharide monooxygenase" evidence="16">
    <location>
        <begin position="21"/>
        <end position="363"/>
    </location>
</feature>
<dbReference type="GO" id="GO:0008810">
    <property type="term" value="F:cellulase activity"/>
    <property type="evidence" value="ECO:0007669"/>
    <property type="project" value="UniProtKB-UniRule"/>
</dbReference>
<dbReference type="PANTHER" id="PTHR33353">
    <property type="entry name" value="PUTATIVE (AFU_ORTHOLOGUE AFUA_1G12560)-RELATED"/>
    <property type="match status" value="1"/>
</dbReference>
<dbReference type="InterPro" id="IPR005103">
    <property type="entry name" value="AA9_LPMO"/>
</dbReference>
<dbReference type="PROSITE" id="PS51164">
    <property type="entry name" value="CBM1_2"/>
    <property type="match status" value="1"/>
</dbReference>
<evidence type="ECO:0000256" key="15">
    <source>
        <dbReference type="RuleBase" id="RU368122"/>
    </source>
</evidence>
<keyword evidence="6 15" id="KW-0136">Cellulose degradation</keyword>
<comment type="catalytic activity">
    <reaction evidence="14 15">
        <text>[(1-&gt;4)-beta-D-glucosyl]n+m + reduced acceptor + O2 = 4-dehydro-beta-D-glucosyl-[(1-&gt;4)-beta-D-glucosyl]n-1 + [(1-&gt;4)-beta-D-glucosyl]m + acceptor + H2O.</text>
        <dbReference type="EC" id="1.14.99.56"/>
    </reaction>
</comment>
<dbReference type="Gene3D" id="2.70.50.70">
    <property type="match status" value="1"/>
</dbReference>
<evidence type="ECO:0000256" key="10">
    <source>
        <dbReference type="ARBA" id="ARBA00023157"/>
    </source>
</evidence>
<dbReference type="InterPro" id="IPR000254">
    <property type="entry name" value="CBD"/>
</dbReference>
<keyword evidence="11 15" id="KW-0119">Carbohydrate metabolism</keyword>
<evidence type="ECO:0000259" key="17">
    <source>
        <dbReference type="PROSITE" id="PS51164"/>
    </source>
</evidence>
<feature type="signal peptide" evidence="16">
    <location>
        <begin position="1"/>
        <end position="20"/>
    </location>
</feature>
<evidence type="ECO:0000256" key="14">
    <source>
        <dbReference type="ARBA" id="ARBA00045077"/>
    </source>
</evidence>
<dbReference type="PANTHER" id="PTHR33353:SF17">
    <property type="entry name" value="ENDO-BETA-1,4-GLUCANASE D"/>
    <property type="match status" value="1"/>
</dbReference>
<organism evidence="18 19">
    <name type="scientific">Morchella conica CCBAS932</name>
    <dbReference type="NCBI Taxonomy" id="1392247"/>
    <lineage>
        <taxon>Eukaryota</taxon>
        <taxon>Fungi</taxon>
        <taxon>Dikarya</taxon>
        <taxon>Ascomycota</taxon>
        <taxon>Pezizomycotina</taxon>
        <taxon>Pezizomycetes</taxon>
        <taxon>Pezizales</taxon>
        <taxon>Morchellaceae</taxon>
        <taxon>Morchella</taxon>
    </lineage>
</organism>
<dbReference type="InterPro" id="IPR049892">
    <property type="entry name" value="AA9"/>
</dbReference>
<evidence type="ECO:0000256" key="13">
    <source>
        <dbReference type="ARBA" id="ARBA00044502"/>
    </source>
</evidence>
<dbReference type="GO" id="GO:0030245">
    <property type="term" value="P:cellulose catabolic process"/>
    <property type="evidence" value="ECO:0007669"/>
    <property type="project" value="UniProtKB-UniRule"/>
</dbReference>
<evidence type="ECO:0000256" key="5">
    <source>
        <dbReference type="ARBA" id="ARBA00022729"/>
    </source>
</evidence>
<dbReference type="CDD" id="cd21175">
    <property type="entry name" value="LPMO_AA9"/>
    <property type="match status" value="1"/>
</dbReference>
<comment type="domain">
    <text evidence="15">Has a modular structure: an endo-beta-1,4-glucanase catalytic module at the N-terminus, a linker rich in serines and threonines, and a C-terminal carbohydrate-binding module (CBM).</text>
</comment>
<dbReference type="SUPFAM" id="SSF57180">
    <property type="entry name" value="Cellulose-binding domain"/>
    <property type="match status" value="1"/>
</dbReference>
<dbReference type="Proteomes" id="UP000277580">
    <property type="component" value="Unassembled WGS sequence"/>
</dbReference>
<sequence length="363" mass="36688">MVKAFALLPVFAALLGAAEAHTRVWSLWVNDVDQGDGRSTYIRSPPSNSPVKNVASSDIICNVANTKGSASVPVAPGDKVTFEWYHDNRGDDIIDGSHKGPITVYIAPAASNGAGAVWTKLAESGLSGGTWAVDTLIANKGKHSLTLPSGLASGDYLLRAEIIALHEADTDYTVNSARGAQFYPSCSQVTVSGSGTVSPPGTFNFIGGYSPTDPGILFNLYGGSTTYTIPGPAVWDGTSSGSGSASTSTAVAAVPTSKSTTAAVPTTTSAAVVVPTTTSAAVVVPTTTAAVVVPTTTKVAVPTTTKAAVKTSTAPAAATSAPASGSGTIAKYYQCGGKLWTGATACVSGCSCVQQNDYYSQCL</sequence>
<keyword evidence="12 15" id="KW-0624">Polysaccharide degradation</keyword>
<evidence type="ECO:0000256" key="1">
    <source>
        <dbReference type="ARBA" id="ARBA00001973"/>
    </source>
</evidence>
<dbReference type="SMART" id="SM00236">
    <property type="entry name" value="fCBD"/>
    <property type="match status" value="1"/>
</dbReference>
<evidence type="ECO:0000256" key="7">
    <source>
        <dbReference type="ARBA" id="ARBA00023002"/>
    </source>
</evidence>
<evidence type="ECO:0000256" key="3">
    <source>
        <dbReference type="ARBA" id="ARBA00022525"/>
    </source>
</evidence>
<evidence type="ECO:0000256" key="8">
    <source>
        <dbReference type="ARBA" id="ARBA00023008"/>
    </source>
</evidence>
<keyword evidence="8" id="KW-0186">Copper</keyword>